<accession>A0A914ZVV7</accession>
<sequence length="102" mass="12032">PFQIIITTASVTFFSECRPYRLLDGCSVRWFIWRRLLFVGCSIFCSTFPSKTALRFVRLFPKFQTRDHSFSHRLPCYICEARSRLHFPPLSTSLCLKFLIDS</sequence>
<protein>
    <submittedName>
        <fullName evidence="2">Uncharacterized protein</fullName>
    </submittedName>
</protein>
<dbReference type="Proteomes" id="UP000887569">
    <property type="component" value="Unplaced"/>
</dbReference>
<dbReference type="AlphaFoldDB" id="A0A914ZVV7"/>
<organism evidence="1 2">
    <name type="scientific">Parascaris univalens</name>
    <name type="common">Nematode worm</name>
    <dbReference type="NCBI Taxonomy" id="6257"/>
    <lineage>
        <taxon>Eukaryota</taxon>
        <taxon>Metazoa</taxon>
        <taxon>Ecdysozoa</taxon>
        <taxon>Nematoda</taxon>
        <taxon>Chromadorea</taxon>
        <taxon>Rhabditida</taxon>
        <taxon>Spirurina</taxon>
        <taxon>Ascaridomorpha</taxon>
        <taxon>Ascaridoidea</taxon>
        <taxon>Ascarididae</taxon>
        <taxon>Parascaris</taxon>
    </lineage>
</organism>
<name>A0A914ZVV7_PARUN</name>
<reference evidence="2" key="1">
    <citation type="submission" date="2022-11" db="UniProtKB">
        <authorList>
            <consortium name="WormBaseParasite"/>
        </authorList>
    </citation>
    <scope>IDENTIFICATION</scope>
</reference>
<dbReference type="WBParaSite" id="PgB34_g003_t01">
    <property type="protein sequence ID" value="PgB34_g003_t01"/>
    <property type="gene ID" value="PgB34_g003"/>
</dbReference>
<proteinExistence type="predicted"/>
<evidence type="ECO:0000313" key="2">
    <source>
        <dbReference type="WBParaSite" id="PgB34_g003_t01"/>
    </source>
</evidence>
<keyword evidence="1" id="KW-1185">Reference proteome</keyword>
<evidence type="ECO:0000313" key="1">
    <source>
        <dbReference type="Proteomes" id="UP000887569"/>
    </source>
</evidence>